<comment type="caution">
    <text evidence="1">The sequence shown here is derived from an EMBL/GenBank/DDBJ whole genome shotgun (WGS) entry which is preliminary data.</text>
</comment>
<name>A0A8J3CUA1_9PROT</name>
<protein>
    <submittedName>
        <fullName evidence="1">Uncharacterized protein</fullName>
    </submittedName>
</protein>
<dbReference type="EMBL" id="BMZH01000020">
    <property type="protein sequence ID" value="GHB04478.1"/>
    <property type="molecule type" value="Genomic_DNA"/>
</dbReference>
<dbReference type="RefSeq" id="WP_189499597.1">
    <property type="nucleotide sequence ID" value="NZ_BMZH01000020.1"/>
</dbReference>
<reference evidence="1" key="1">
    <citation type="journal article" date="2014" name="Int. J. Syst. Evol. Microbiol.">
        <title>Complete genome sequence of Corynebacterium casei LMG S-19264T (=DSM 44701T), isolated from a smear-ripened cheese.</title>
        <authorList>
            <consortium name="US DOE Joint Genome Institute (JGI-PGF)"/>
            <person name="Walter F."/>
            <person name="Albersmeier A."/>
            <person name="Kalinowski J."/>
            <person name="Ruckert C."/>
        </authorList>
    </citation>
    <scope>NUCLEOTIDE SEQUENCE</scope>
    <source>
        <strain evidence="1">KCTC 32513</strain>
    </source>
</reference>
<proteinExistence type="predicted"/>
<evidence type="ECO:0000313" key="1">
    <source>
        <dbReference type="EMBL" id="GHB04478.1"/>
    </source>
</evidence>
<dbReference type="AlphaFoldDB" id="A0A8J3CUA1"/>
<accession>A0A8J3CUA1</accession>
<keyword evidence="2" id="KW-1185">Reference proteome</keyword>
<organism evidence="1 2">
    <name type="scientific">Algimonas arctica</name>
    <dbReference type="NCBI Taxonomy" id="1479486"/>
    <lineage>
        <taxon>Bacteria</taxon>
        <taxon>Pseudomonadati</taxon>
        <taxon>Pseudomonadota</taxon>
        <taxon>Alphaproteobacteria</taxon>
        <taxon>Maricaulales</taxon>
        <taxon>Robiginitomaculaceae</taxon>
        <taxon>Algimonas</taxon>
    </lineage>
</organism>
<evidence type="ECO:0000313" key="2">
    <source>
        <dbReference type="Proteomes" id="UP000634004"/>
    </source>
</evidence>
<gene>
    <name evidence="1" type="ORF">GCM10009069_28870</name>
</gene>
<dbReference type="Proteomes" id="UP000634004">
    <property type="component" value="Unassembled WGS sequence"/>
</dbReference>
<reference evidence="1" key="2">
    <citation type="submission" date="2020-09" db="EMBL/GenBank/DDBJ databases">
        <authorList>
            <person name="Sun Q."/>
            <person name="Kim S."/>
        </authorList>
    </citation>
    <scope>NUCLEOTIDE SEQUENCE</scope>
    <source>
        <strain evidence="1">KCTC 32513</strain>
    </source>
</reference>
<sequence>MPRKAHATARRPILTETESALNWELRRARAEINILRKARRDGAERRDYLSPAEIAVLIRKIGTMVRNCLPAYLRDDDPCPHCGGHSVAQIEAAFEAWAEAEGGREDIEGD</sequence>